<dbReference type="AlphaFoldDB" id="A0A975TUS5"/>
<protein>
    <submittedName>
        <fullName evidence="1">Uncharacterized protein</fullName>
    </submittedName>
</protein>
<evidence type="ECO:0000313" key="1">
    <source>
        <dbReference type="EMBL" id="QXL87912.1"/>
    </source>
</evidence>
<evidence type="ECO:0000313" key="2">
    <source>
        <dbReference type="Proteomes" id="UP000693972"/>
    </source>
</evidence>
<dbReference type="EMBL" id="JAIMBW010000001">
    <property type="protein sequence ID" value="MBY4895320.1"/>
    <property type="molecule type" value="Genomic_DNA"/>
</dbReference>
<dbReference type="Proteomes" id="UP000693972">
    <property type="component" value="Unassembled WGS sequence"/>
</dbReference>
<sequence>MIDPDDREKAALVHAMKSMGLLMGEIGWSTRFKDLTAMQAGKLAEAAVDGFQESMVASAPRASSEVPF</sequence>
<dbReference type="RefSeq" id="WP_257894759.1">
    <property type="nucleotide sequence ID" value="NZ_JAIMBW010000001.1"/>
</dbReference>
<name>A0A975TUS5_9RHOB</name>
<gene>
    <name evidence="1" type="ORF">KUL25_21375</name>
</gene>
<dbReference type="EMBL" id="CP078073">
    <property type="protein sequence ID" value="QXL87912.1"/>
    <property type="molecule type" value="Genomic_DNA"/>
</dbReference>
<reference evidence="1 2" key="1">
    <citation type="submission" date="2021-07" db="EMBL/GenBank/DDBJ databases">
        <title>Karlodiniumbacter phycospheric gen. nov., sp. nov., a phycosphere bacterium isolated from karlodinium veneficum.</title>
        <authorList>
            <person name="Peng Y."/>
            <person name="Jiang L."/>
            <person name="Lee J."/>
        </authorList>
    </citation>
    <scope>NUCLEOTIDE SEQUENCE</scope>
    <source>
        <strain evidence="1 2">N5</strain>
    </source>
</reference>
<accession>A0A975TUS5</accession>
<dbReference type="Pfam" id="PF20121">
    <property type="entry name" value="DUF6511"/>
    <property type="match status" value="1"/>
</dbReference>
<keyword evidence="2" id="KW-1185">Reference proteome</keyword>
<organism evidence="1">
    <name type="scientific">Gymnodinialimonas phycosphaerae</name>
    <dbReference type="NCBI Taxonomy" id="2841589"/>
    <lineage>
        <taxon>Bacteria</taxon>
        <taxon>Pseudomonadati</taxon>
        <taxon>Pseudomonadota</taxon>
        <taxon>Alphaproteobacteria</taxon>
        <taxon>Rhodobacterales</taxon>
        <taxon>Paracoccaceae</taxon>
        <taxon>Gymnodinialimonas</taxon>
    </lineage>
</organism>
<proteinExistence type="predicted"/>
<dbReference type="InterPro" id="IPR045422">
    <property type="entry name" value="DUF6511"/>
</dbReference>